<dbReference type="SMART" id="SM00490">
    <property type="entry name" value="HELICc"/>
    <property type="match status" value="1"/>
</dbReference>
<dbReference type="GO" id="GO:0016787">
    <property type="term" value="F:hydrolase activity"/>
    <property type="evidence" value="ECO:0007669"/>
    <property type="project" value="UniProtKB-KW"/>
</dbReference>
<accession>R4YND1</accession>
<dbReference type="GO" id="GO:0043590">
    <property type="term" value="C:bacterial nucleoid"/>
    <property type="evidence" value="ECO:0007669"/>
    <property type="project" value="TreeGrafter"/>
</dbReference>
<evidence type="ECO:0000313" key="15">
    <source>
        <dbReference type="EMBL" id="CCK76335.1"/>
    </source>
</evidence>
<gene>
    <name evidence="15" type="ORF">OLEAN_C21590</name>
</gene>
<evidence type="ECO:0000259" key="14">
    <source>
        <dbReference type="PROSITE" id="PS51194"/>
    </source>
</evidence>
<dbReference type="Pfam" id="PF16124">
    <property type="entry name" value="RecQ_Zn_bind"/>
    <property type="match status" value="1"/>
</dbReference>
<dbReference type="InterPro" id="IPR011545">
    <property type="entry name" value="DEAD/DEAH_box_helicase_dom"/>
</dbReference>
<dbReference type="PROSITE" id="PS00690">
    <property type="entry name" value="DEAH_ATP_HELICASE"/>
    <property type="match status" value="1"/>
</dbReference>
<dbReference type="GO" id="GO:0005524">
    <property type="term" value="F:ATP binding"/>
    <property type="evidence" value="ECO:0007669"/>
    <property type="project" value="UniProtKB-KW"/>
</dbReference>
<evidence type="ECO:0000256" key="5">
    <source>
        <dbReference type="ARBA" id="ARBA00022806"/>
    </source>
</evidence>
<dbReference type="GO" id="GO:0006281">
    <property type="term" value="P:DNA repair"/>
    <property type="evidence" value="ECO:0007669"/>
    <property type="project" value="TreeGrafter"/>
</dbReference>
<feature type="domain" description="Helicase ATP-binding" evidence="13">
    <location>
        <begin position="24"/>
        <end position="192"/>
    </location>
</feature>
<evidence type="ECO:0000256" key="10">
    <source>
        <dbReference type="ARBA" id="ARBA00034808"/>
    </source>
</evidence>
<dbReference type="InterPro" id="IPR027417">
    <property type="entry name" value="P-loop_NTPase"/>
</dbReference>
<dbReference type="InterPro" id="IPR036388">
    <property type="entry name" value="WH-like_DNA-bd_sf"/>
</dbReference>
<organism evidence="15 16">
    <name type="scientific">Oleispira antarctica RB-8</name>
    <dbReference type="NCBI Taxonomy" id="698738"/>
    <lineage>
        <taxon>Bacteria</taxon>
        <taxon>Pseudomonadati</taxon>
        <taxon>Pseudomonadota</taxon>
        <taxon>Gammaproteobacteria</taxon>
        <taxon>Oceanospirillales</taxon>
        <taxon>Oceanospirillaceae</taxon>
        <taxon>Oleispira</taxon>
    </lineage>
</organism>
<evidence type="ECO:0000256" key="12">
    <source>
        <dbReference type="ARBA" id="ARBA00044550"/>
    </source>
</evidence>
<keyword evidence="16" id="KW-1185">Reference proteome</keyword>
<dbReference type="KEGG" id="oai:OLEAN_C21590"/>
<dbReference type="InterPro" id="IPR002464">
    <property type="entry name" value="DNA/RNA_helicase_DEAH_CS"/>
</dbReference>
<evidence type="ECO:0000256" key="7">
    <source>
        <dbReference type="ARBA" id="ARBA00023125"/>
    </source>
</evidence>
<dbReference type="PATRIC" id="fig|698738.3.peg.2237"/>
<feature type="domain" description="Helicase C-terminal" evidence="14">
    <location>
        <begin position="222"/>
        <end position="385"/>
    </location>
</feature>
<evidence type="ECO:0000256" key="2">
    <source>
        <dbReference type="ARBA" id="ARBA00022723"/>
    </source>
</evidence>
<dbReference type="GO" id="GO:0005737">
    <property type="term" value="C:cytoplasm"/>
    <property type="evidence" value="ECO:0007669"/>
    <property type="project" value="TreeGrafter"/>
</dbReference>
<dbReference type="InterPro" id="IPR032284">
    <property type="entry name" value="RecQ_Zn-bd"/>
</dbReference>
<proteinExistence type="inferred from homology"/>
<dbReference type="GO" id="GO:0003677">
    <property type="term" value="F:DNA binding"/>
    <property type="evidence" value="ECO:0007669"/>
    <property type="project" value="UniProtKB-KW"/>
</dbReference>
<dbReference type="STRING" id="698738.OLEAN_C21590"/>
<comment type="similarity">
    <text evidence="1">Belongs to the helicase family. RecQ subfamily.</text>
</comment>
<dbReference type="EMBL" id="FO203512">
    <property type="protein sequence ID" value="CCK76335.1"/>
    <property type="molecule type" value="Genomic_DNA"/>
</dbReference>
<dbReference type="SUPFAM" id="SSF52540">
    <property type="entry name" value="P-loop containing nucleoside triphosphate hydrolases"/>
    <property type="match status" value="1"/>
</dbReference>
<keyword evidence="6" id="KW-0067">ATP-binding</keyword>
<dbReference type="Proteomes" id="UP000032749">
    <property type="component" value="Chromosome"/>
</dbReference>
<evidence type="ECO:0000256" key="1">
    <source>
        <dbReference type="ARBA" id="ARBA00005446"/>
    </source>
</evidence>
<evidence type="ECO:0000256" key="4">
    <source>
        <dbReference type="ARBA" id="ARBA00022801"/>
    </source>
</evidence>
<dbReference type="InterPro" id="IPR014001">
    <property type="entry name" value="Helicase_ATP-bd"/>
</dbReference>
<dbReference type="PANTHER" id="PTHR13710:SF105">
    <property type="entry name" value="ATP-DEPENDENT DNA HELICASE Q1"/>
    <property type="match status" value="1"/>
</dbReference>
<evidence type="ECO:0000256" key="9">
    <source>
        <dbReference type="ARBA" id="ARBA00034617"/>
    </source>
</evidence>
<dbReference type="SMART" id="SM00487">
    <property type="entry name" value="DEXDc"/>
    <property type="match status" value="1"/>
</dbReference>
<dbReference type="GO" id="GO:0006310">
    <property type="term" value="P:DNA recombination"/>
    <property type="evidence" value="ECO:0007669"/>
    <property type="project" value="InterPro"/>
</dbReference>
<dbReference type="Gene3D" id="3.40.50.300">
    <property type="entry name" value="P-loop containing nucleotide triphosphate hydrolases"/>
    <property type="match status" value="2"/>
</dbReference>
<keyword evidence="8" id="KW-0413">Isomerase</keyword>
<dbReference type="InterPro" id="IPR004589">
    <property type="entry name" value="DNA_helicase_ATP-dep_RecQ"/>
</dbReference>
<dbReference type="EC" id="5.6.2.4" evidence="10"/>
<evidence type="ECO:0000256" key="11">
    <source>
        <dbReference type="ARBA" id="ARBA00044535"/>
    </source>
</evidence>
<dbReference type="Gene3D" id="1.10.10.10">
    <property type="entry name" value="Winged helix-like DNA-binding domain superfamily/Winged helix DNA-binding domain"/>
    <property type="match status" value="1"/>
</dbReference>
<dbReference type="Pfam" id="PF00270">
    <property type="entry name" value="DEAD"/>
    <property type="match status" value="1"/>
</dbReference>
<keyword evidence="5 15" id="KW-0347">Helicase</keyword>
<dbReference type="NCBIfam" id="TIGR00614">
    <property type="entry name" value="recQ_fam"/>
    <property type="match status" value="1"/>
</dbReference>
<evidence type="ECO:0000256" key="8">
    <source>
        <dbReference type="ARBA" id="ARBA00023235"/>
    </source>
</evidence>
<dbReference type="PROSITE" id="PS51192">
    <property type="entry name" value="HELICASE_ATP_BIND_1"/>
    <property type="match status" value="1"/>
</dbReference>
<dbReference type="GO" id="GO:0030894">
    <property type="term" value="C:replisome"/>
    <property type="evidence" value="ECO:0007669"/>
    <property type="project" value="TreeGrafter"/>
</dbReference>
<evidence type="ECO:0000256" key="6">
    <source>
        <dbReference type="ARBA" id="ARBA00022840"/>
    </source>
</evidence>
<keyword evidence="3" id="KW-0547">Nucleotide-binding</keyword>
<reference evidence="15 16" key="1">
    <citation type="journal article" date="2013" name="Nat. Commun.">
        <title>Genome sequence and functional genomic analysis of the oil-degrading bacterium Oleispira antarctica.</title>
        <authorList>
            <person name="Kube M."/>
            <person name="Chernikova T.N."/>
            <person name="Al-Ramahi Y."/>
            <person name="Beloqui A."/>
            <person name="Lopez-Cortez N."/>
            <person name="Guazzaroni M.E."/>
            <person name="Heipieper H.J."/>
            <person name="Klages S."/>
            <person name="Kotsyurbenko O.R."/>
            <person name="Langer I."/>
            <person name="Nechitaylo T.Y."/>
            <person name="Lunsdorf H."/>
            <person name="Fernandez M."/>
            <person name="Juarez S."/>
            <person name="Ciordia S."/>
            <person name="Singer A."/>
            <person name="Kagan O."/>
            <person name="Egorova O."/>
            <person name="Petit P.A."/>
            <person name="Stogios P."/>
            <person name="Kim Y."/>
            <person name="Tchigvintsev A."/>
            <person name="Flick R."/>
            <person name="Denaro R."/>
            <person name="Genovese M."/>
            <person name="Albar J.P."/>
            <person name="Reva O.N."/>
            <person name="Martinez-Gomariz M."/>
            <person name="Tran H."/>
            <person name="Ferrer M."/>
            <person name="Savchenko A."/>
            <person name="Yakunin A.F."/>
            <person name="Yakimov M.M."/>
            <person name="Golyshina O.V."/>
            <person name="Reinhardt R."/>
            <person name="Golyshin P.N."/>
        </authorList>
    </citation>
    <scope>NUCLEOTIDE SEQUENCE [LARGE SCALE GENOMIC DNA]</scope>
</reference>
<evidence type="ECO:0000256" key="3">
    <source>
        <dbReference type="ARBA" id="ARBA00022741"/>
    </source>
</evidence>
<dbReference type="HOGENOM" id="CLU_001103_9_2_6"/>
<dbReference type="PROSITE" id="PS51194">
    <property type="entry name" value="HELICASE_CTER"/>
    <property type="match status" value="1"/>
</dbReference>
<keyword evidence="4" id="KW-0378">Hydrolase</keyword>
<dbReference type="AlphaFoldDB" id="R4YND1"/>
<dbReference type="GO" id="GO:0043138">
    <property type="term" value="F:3'-5' DNA helicase activity"/>
    <property type="evidence" value="ECO:0007669"/>
    <property type="project" value="UniProtKB-EC"/>
</dbReference>
<protein>
    <recommendedName>
        <fullName evidence="11">ATP-dependent DNA helicase RecQ</fullName>
        <ecNumber evidence="10">5.6.2.4</ecNumber>
    </recommendedName>
    <alternativeName>
        <fullName evidence="12">DNA 3'-5' helicase RecQ</fullName>
    </alternativeName>
</protein>
<dbReference type="GO" id="GO:0046872">
    <property type="term" value="F:metal ion binding"/>
    <property type="evidence" value="ECO:0007669"/>
    <property type="project" value="UniProtKB-KW"/>
</dbReference>
<sequence>MELIASLKQYFGFDQFRGGQEQTIRQLIQGQSSLAIFPTGSGKSLCYQLTALHLPNVTLVVSPLLALMKDQLGFLASKGIAAASIDSTLSGEQSQQVMADVRSGKIKILMVSVERFKNERFRQFINAVPISMLVVDEAHCISEWGHNFRPDYLKLPVYCQELNIPLVLLLTATATKKVKNDMAAKFAIQPEHIIQTGFYRANLDLTVLPVAEAEKSQILVQTIRQQLALSASNTAHSNASAAGIVYVTLQHSAERVAAYLHAAGVNAVAYHAGFDSEKRQQIQNDFMQGRTDVVVATIAFGMGIDKSDIRFVIHYDLPKSIENYSQEIGRAGRDGQPSNCITLANLDGLNTVENFVYGDTPELSAIEFLLENIRQESKPSTREASNKNTSSFNNTTANTTEWELQVVGLSNASNIRQLPLKTLLVQLEMMNVIKPMYAYFAEFKYKFLQDKDVILGMFEGERREFLHAIFNTSHFKKVWGAPDFEALFNSYNAERGRVITALDYLAEKQLIELESKKMTEVFQVHQDALNQMELAQTLHHYFVDKEEKEIKRIASLVRFFELDRCLSSNLARYFDDQKAPLECGHCSVCRGQVAKLEYSQPLGQQISWPSDAELQQFLQGFSQQLAGKADISVDIQCRFLAGISVPVFARNKVRQLPGFGSCEPLRYEDIRQKINSFSRT</sequence>
<evidence type="ECO:0000259" key="13">
    <source>
        <dbReference type="PROSITE" id="PS51192"/>
    </source>
</evidence>
<name>R4YND1_OLEAN</name>
<dbReference type="GO" id="GO:0009378">
    <property type="term" value="F:four-way junction helicase activity"/>
    <property type="evidence" value="ECO:0007669"/>
    <property type="project" value="TreeGrafter"/>
</dbReference>
<keyword evidence="7" id="KW-0238">DNA-binding</keyword>
<dbReference type="InterPro" id="IPR001650">
    <property type="entry name" value="Helicase_C-like"/>
</dbReference>
<evidence type="ECO:0000313" key="16">
    <source>
        <dbReference type="Proteomes" id="UP000032749"/>
    </source>
</evidence>
<keyword evidence="2" id="KW-0479">Metal-binding</keyword>
<comment type="catalytic activity">
    <reaction evidence="9">
        <text>Couples ATP hydrolysis with the unwinding of duplex DNA by translocating in the 3'-5' direction.</text>
        <dbReference type="EC" id="5.6.2.4"/>
    </reaction>
</comment>
<dbReference type="Pfam" id="PF00271">
    <property type="entry name" value="Helicase_C"/>
    <property type="match status" value="1"/>
</dbReference>
<dbReference type="PANTHER" id="PTHR13710">
    <property type="entry name" value="DNA HELICASE RECQ FAMILY MEMBER"/>
    <property type="match status" value="1"/>
</dbReference>